<sequence length="276" mass="31689">MLSHRRLGRFRQGKRMRHQRLRARIFHIDYLAVKHVKKPRVVVLTGAGISAESGIQTFRAADGLWEAHRVEDVATPEGFSRDPALVQRFYNDRRRQLTLPEIAPNDAHRALAQWEEVLGDDFLLVTQNIDDLHERAGSRRVVHMHGELHKVRCDRSGQVFEREGDVGEDERCTCCEIPARLRPHIVWFGEMPLEMDRIYQALTEADFFVAVGTSGNVYPAAGFVYEAHQHGAHTVELNLEPSQVESHFDEKIYGPASRVVPDFVRRWLLAHISISF</sequence>
<comment type="function">
    <text evidence="3">NAD-dependent lysine deacetylase that specifically removes acetyl groups on target proteins. Also acts as a protein-lysine deacylase by mediating protein desuccinylation and de-2-hydroxyisobutyrylation. Modulates the activities of several proteins which are inactive in their acylated form.</text>
</comment>
<feature type="binding site" evidence="3">
    <location>
        <begin position="127"/>
        <end position="130"/>
    </location>
    <ligand>
        <name>NAD(+)</name>
        <dbReference type="ChEBI" id="CHEBI:57540"/>
    </ligand>
</feature>
<comment type="catalytic activity">
    <reaction evidence="3">
        <text>N(6)-acetyl-L-lysyl-[protein] + NAD(+) + H2O = 2''-O-acetyl-ADP-D-ribose + nicotinamide + L-lysyl-[protein]</text>
        <dbReference type="Rhea" id="RHEA:43636"/>
        <dbReference type="Rhea" id="RHEA-COMP:9752"/>
        <dbReference type="Rhea" id="RHEA-COMP:10731"/>
        <dbReference type="ChEBI" id="CHEBI:15377"/>
        <dbReference type="ChEBI" id="CHEBI:17154"/>
        <dbReference type="ChEBI" id="CHEBI:29969"/>
        <dbReference type="ChEBI" id="CHEBI:57540"/>
        <dbReference type="ChEBI" id="CHEBI:61930"/>
        <dbReference type="ChEBI" id="CHEBI:83767"/>
        <dbReference type="EC" id="2.3.1.286"/>
    </reaction>
</comment>
<comment type="caution">
    <text evidence="3 4">Lacks conserved residue(s) required for the propagation of feature annotation.</text>
</comment>
<dbReference type="Gene3D" id="3.30.1600.10">
    <property type="entry name" value="SIR2/SIRT2 'Small Domain"/>
    <property type="match status" value="1"/>
</dbReference>
<keyword evidence="2 3" id="KW-0520">NAD</keyword>
<dbReference type="Gene3D" id="3.40.50.1220">
    <property type="entry name" value="TPP-binding domain"/>
    <property type="match status" value="1"/>
</dbReference>
<feature type="active site" description="Proton acceptor" evidence="3">
    <location>
        <position position="145"/>
    </location>
</feature>
<dbReference type="InterPro" id="IPR050134">
    <property type="entry name" value="NAD-dep_sirtuin_deacylases"/>
</dbReference>
<feature type="domain" description="Deacetylase sirtuin-type" evidence="5">
    <location>
        <begin position="16"/>
        <end position="270"/>
    </location>
</feature>
<proteinExistence type="inferred from homology"/>
<dbReference type="AlphaFoldDB" id="A0A1X3RYC6"/>
<dbReference type="GO" id="GO:0017136">
    <property type="term" value="F:histone deacetylase activity, NAD-dependent"/>
    <property type="evidence" value="ECO:0007669"/>
    <property type="project" value="TreeGrafter"/>
</dbReference>
<feature type="binding site" evidence="3">
    <location>
        <position position="256"/>
    </location>
    <ligand>
        <name>NAD(+)</name>
        <dbReference type="ChEBI" id="CHEBI:57540"/>
    </ligand>
</feature>
<dbReference type="EC" id="2.3.1.286" evidence="3"/>
<name>A0A1X3RYC6_9GAMM</name>
<dbReference type="GO" id="GO:0008270">
    <property type="term" value="F:zinc ion binding"/>
    <property type="evidence" value="ECO:0007669"/>
    <property type="project" value="UniProtKB-UniRule"/>
</dbReference>
<comment type="catalytic activity">
    <reaction evidence="3">
        <text>N(6)-(2-hydroxyisobutanoyl)-L-lysyl-[protein] + NAD(+) + H2O = 2''-O-(2-hydroxyisobutanoyl)-ADP-D-ribose + nicotinamide + L-lysyl-[protein]</text>
        <dbReference type="Rhea" id="RHEA:24364"/>
        <dbReference type="Rhea" id="RHEA-COMP:9752"/>
        <dbReference type="Rhea" id="RHEA-COMP:15921"/>
        <dbReference type="ChEBI" id="CHEBI:15377"/>
        <dbReference type="ChEBI" id="CHEBI:17154"/>
        <dbReference type="ChEBI" id="CHEBI:29969"/>
        <dbReference type="ChEBI" id="CHEBI:57540"/>
        <dbReference type="ChEBI" id="CHEBI:144968"/>
        <dbReference type="ChEBI" id="CHEBI:144969"/>
    </reaction>
</comment>
<dbReference type="HAMAP" id="MF_01121">
    <property type="entry name" value="Sirtuin_ClassIII"/>
    <property type="match status" value="1"/>
</dbReference>
<dbReference type="InterPro" id="IPR026590">
    <property type="entry name" value="Ssirtuin_cat_dom"/>
</dbReference>
<evidence type="ECO:0000256" key="1">
    <source>
        <dbReference type="ARBA" id="ARBA00022679"/>
    </source>
</evidence>
<dbReference type="GO" id="GO:0070403">
    <property type="term" value="F:NAD+ binding"/>
    <property type="evidence" value="ECO:0007669"/>
    <property type="project" value="UniProtKB-UniRule"/>
</dbReference>
<dbReference type="GO" id="GO:0005737">
    <property type="term" value="C:cytoplasm"/>
    <property type="evidence" value="ECO:0007669"/>
    <property type="project" value="UniProtKB-SubCell"/>
</dbReference>
<evidence type="ECO:0000313" key="6">
    <source>
        <dbReference type="EMBL" id="OSN07096.1"/>
    </source>
</evidence>
<dbReference type="PANTHER" id="PTHR11085:SF4">
    <property type="entry name" value="NAD-DEPENDENT PROTEIN DEACYLASE"/>
    <property type="match status" value="1"/>
</dbReference>
<dbReference type="NCBIfam" id="NF001755">
    <property type="entry name" value="PRK00481.1-5"/>
    <property type="match status" value="1"/>
</dbReference>
<dbReference type="RefSeq" id="WP_094108999.1">
    <property type="nucleotide sequence ID" value="NZ_LUTP01000009.1"/>
</dbReference>
<reference evidence="6 7" key="1">
    <citation type="submission" date="2016-02" db="EMBL/GenBank/DDBJ databases">
        <title>Species-wide whole genome sequencing reveals diversity, host range in Lonsdalea quercina.</title>
        <authorList>
            <person name="Li Y."/>
        </authorList>
    </citation>
    <scope>NUCLEOTIDE SEQUENCE [LARGE SCALE GENOMIC DNA]</scope>
    <source>
        <strain evidence="6 7">LMG 26264</strain>
    </source>
</reference>
<feature type="binding site" evidence="3">
    <location>
        <position position="90"/>
    </location>
    <ligand>
        <name>substrate</name>
    </ligand>
</feature>
<dbReference type="GO" id="GO:0160013">
    <property type="term" value="F:NAD-dependent protein de-2-hydroxyisobutyrylase activity"/>
    <property type="evidence" value="ECO:0007669"/>
    <property type="project" value="RHEA"/>
</dbReference>
<keyword evidence="1" id="KW-0808">Transferase</keyword>
<feature type="binding site" evidence="3">
    <location>
        <begin position="212"/>
        <end position="214"/>
    </location>
    <ligand>
        <name>NAD(+)</name>
        <dbReference type="ChEBI" id="CHEBI:57540"/>
    </ligand>
</feature>
<dbReference type="PROSITE" id="PS50305">
    <property type="entry name" value="SIRTUIN"/>
    <property type="match status" value="1"/>
</dbReference>
<evidence type="ECO:0000313" key="7">
    <source>
        <dbReference type="Proteomes" id="UP000194020"/>
    </source>
</evidence>
<dbReference type="InterPro" id="IPR003000">
    <property type="entry name" value="Sirtuin"/>
</dbReference>
<organism evidence="6 7">
    <name type="scientific">Lonsdalea iberica</name>
    <dbReference type="NCBI Taxonomy" id="1082703"/>
    <lineage>
        <taxon>Bacteria</taxon>
        <taxon>Pseudomonadati</taxon>
        <taxon>Pseudomonadota</taxon>
        <taxon>Gammaproteobacteria</taxon>
        <taxon>Enterobacterales</taxon>
        <taxon>Pectobacteriaceae</taxon>
        <taxon>Lonsdalea</taxon>
    </lineage>
</organism>
<comment type="caution">
    <text evidence="6">The sequence shown here is derived from an EMBL/GenBank/DDBJ whole genome shotgun (WGS) entry which is preliminary data.</text>
</comment>
<dbReference type="Pfam" id="PF02146">
    <property type="entry name" value="SIR2"/>
    <property type="match status" value="1"/>
</dbReference>
<dbReference type="InterPro" id="IPR029035">
    <property type="entry name" value="DHS-like_NAD/FAD-binding_dom"/>
</dbReference>
<feature type="binding site" evidence="3">
    <location>
        <position position="172"/>
    </location>
    <ligand>
        <name>Zn(2+)</name>
        <dbReference type="ChEBI" id="CHEBI:29105"/>
    </ligand>
</feature>
<comment type="similarity">
    <text evidence="3">Belongs to the sirtuin family. Class III subfamily.</text>
</comment>
<evidence type="ECO:0000259" key="5">
    <source>
        <dbReference type="PROSITE" id="PS50305"/>
    </source>
</evidence>
<gene>
    <name evidence="3" type="primary">cobB</name>
    <name evidence="6" type="ORF">AU511_05115</name>
</gene>
<evidence type="ECO:0000256" key="3">
    <source>
        <dbReference type="HAMAP-Rule" id="MF_01121"/>
    </source>
</evidence>
<dbReference type="GO" id="GO:0036055">
    <property type="term" value="F:protein-succinyllysine desuccinylase activity"/>
    <property type="evidence" value="ECO:0007669"/>
    <property type="project" value="UniProtKB-UniRule"/>
</dbReference>
<dbReference type="OrthoDB" id="9800582at2"/>
<evidence type="ECO:0000256" key="4">
    <source>
        <dbReference type="PROSITE-ProRule" id="PRU00236"/>
    </source>
</evidence>
<protein>
    <recommendedName>
        <fullName evidence="3">NAD-dependent protein deacylase</fullName>
        <ecNumber evidence="3">2.3.1.286</ecNumber>
    </recommendedName>
    <alternativeName>
        <fullName evidence="3">Regulatory protein SIR2 homolog</fullName>
    </alternativeName>
</protein>
<feature type="binding site" evidence="3">
    <location>
        <begin position="46"/>
        <end position="65"/>
    </location>
    <ligand>
        <name>NAD(+)</name>
        <dbReference type="ChEBI" id="CHEBI:57540"/>
    </ligand>
</feature>
<comment type="domain">
    <text evidence="3">2 residues (Tyr-90 and Arg-93) present in a large hydrophobic pocket are probably involved in substrate specificity. They are important for desuccinylation activity, but dispensable for deacetylation activity.</text>
</comment>
<feature type="binding site" evidence="3">
    <location>
        <position position="153"/>
    </location>
    <ligand>
        <name>Zn(2+)</name>
        <dbReference type="ChEBI" id="CHEBI:29105"/>
    </ligand>
</feature>
<comment type="catalytic activity">
    <reaction evidence="3">
        <text>N(6)-succinyl-L-lysyl-[protein] + NAD(+) + H2O = 2''-O-succinyl-ADP-D-ribose + nicotinamide + L-lysyl-[protein]</text>
        <dbReference type="Rhea" id="RHEA:47668"/>
        <dbReference type="Rhea" id="RHEA-COMP:9752"/>
        <dbReference type="Rhea" id="RHEA-COMP:11877"/>
        <dbReference type="ChEBI" id="CHEBI:15377"/>
        <dbReference type="ChEBI" id="CHEBI:17154"/>
        <dbReference type="ChEBI" id="CHEBI:29969"/>
        <dbReference type="ChEBI" id="CHEBI:57540"/>
        <dbReference type="ChEBI" id="CHEBI:87830"/>
        <dbReference type="ChEBI" id="CHEBI:87832"/>
    </reaction>
</comment>
<dbReference type="EMBL" id="LUTP01000009">
    <property type="protein sequence ID" value="OSN07096.1"/>
    <property type="molecule type" value="Genomic_DNA"/>
</dbReference>
<dbReference type="PANTHER" id="PTHR11085">
    <property type="entry name" value="NAD-DEPENDENT PROTEIN DEACYLASE SIRTUIN-5, MITOCHONDRIAL-RELATED"/>
    <property type="match status" value="1"/>
</dbReference>
<dbReference type="InterPro" id="IPR027546">
    <property type="entry name" value="Sirtuin_class_III"/>
</dbReference>
<feature type="binding site" evidence="3">
    <location>
        <position position="93"/>
    </location>
    <ligand>
        <name>substrate</name>
    </ligand>
</feature>
<dbReference type="SUPFAM" id="SSF52467">
    <property type="entry name" value="DHS-like NAD/FAD-binding domain"/>
    <property type="match status" value="1"/>
</dbReference>
<keyword evidence="3" id="KW-0963">Cytoplasm</keyword>
<comment type="cofactor">
    <cofactor evidence="3">
        <name>Zn(2+)</name>
        <dbReference type="ChEBI" id="CHEBI:29105"/>
    </cofactor>
    <text evidence="3">Binds 1 zinc ion per subunit.</text>
</comment>
<dbReference type="CDD" id="cd01412">
    <property type="entry name" value="SIRT5_Af1_CobB"/>
    <property type="match status" value="1"/>
</dbReference>
<keyword evidence="3" id="KW-0862">Zinc</keyword>
<accession>A0A1X3RYC6</accession>
<dbReference type="GO" id="GO:0036054">
    <property type="term" value="F:protein-malonyllysine demalonylase activity"/>
    <property type="evidence" value="ECO:0007669"/>
    <property type="project" value="InterPro"/>
</dbReference>
<dbReference type="Proteomes" id="UP000194020">
    <property type="component" value="Unassembled WGS sequence"/>
</dbReference>
<dbReference type="InterPro" id="IPR026591">
    <property type="entry name" value="Sirtuin_cat_small_dom_sf"/>
</dbReference>
<comment type="subcellular location">
    <subcellularLocation>
        <location evidence="3">Cytoplasm</location>
    </subcellularLocation>
</comment>
<evidence type="ECO:0000256" key="2">
    <source>
        <dbReference type="ARBA" id="ARBA00023027"/>
    </source>
</evidence>
<keyword evidence="3" id="KW-0479">Metal-binding</keyword>
<feature type="binding site" evidence="3">
    <location>
        <begin position="238"/>
        <end position="240"/>
    </location>
    <ligand>
        <name>NAD(+)</name>
        <dbReference type="ChEBI" id="CHEBI:57540"/>
    </ligand>
</feature>